<dbReference type="FunFam" id="2.70.150.10:FF:000002">
    <property type="entry name" value="Copper-transporting ATPase 1, putative"/>
    <property type="match status" value="1"/>
</dbReference>
<dbReference type="SUPFAM" id="SSF81665">
    <property type="entry name" value="Calcium ATPase, transmembrane domain M"/>
    <property type="match status" value="1"/>
</dbReference>
<comment type="similarity">
    <text evidence="2 12">Belongs to the cation transport ATPase (P-type) (TC 3.A.3) family. Type IB subfamily.</text>
</comment>
<protein>
    <recommendedName>
        <fullName evidence="10">P-type Zn(2+) transporter</fullName>
        <ecNumber evidence="10">7.2.2.12</ecNumber>
    </recommendedName>
</protein>
<keyword evidence="12" id="KW-1003">Cell membrane</keyword>
<evidence type="ECO:0000313" key="15">
    <source>
        <dbReference type="EMBL" id="RAI44123.1"/>
    </source>
</evidence>
<dbReference type="InterPro" id="IPR023298">
    <property type="entry name" value="ATPase_P-typ_TM_dom_sf"/>
</dbReference>
<dbReference type="PROSITE" id="PS50846">
    <property type="entry name" value="HMA_2"/>
    <property type="match status" value="1"/>
</dbReference>
<dbReference type="PANTHER" id="PTHR48085:SF5">
    <property type="entry name" value="CADMIUM_ZINC-TRANSPORTING ATPASE HMA4-RELATED"/>
    <property type="match status" value="1"/>
</dbReference>
<evidence type="ECO:0000256" key="7">
    <source>
        <dbReference type="ARBA" id="ARBA00022967"/>
    </source>
</evidence>
<dbReference type="Gene3D" id="2.70.150.10">
    <property type="entry name" value="Calcium-transporting ATPase, cytoplasmic transduction domain A"/>
    <property type="match status" value="1"/>
</dbReference>
<dbReference type="SUPFAM" id="SSF56784">
    <property type="entry name" value="HAD-like"/>
    <property type="match status" value="1"/>
</dbReference>
<accession>A0A327L2T1</accession>
<keyword evidence="8 12" id="KW-1133">Transmembrane helix</keyword>
<reference evidence="15 16" key="1">
    <citation type="submission" date="2017-07" db="EMBL/GenBank/DDBJ databases">
        <title>Draft Genome Sequences of Select Purple Nonsulfur Bacteria.</title>
        <authorList>
            <person name="Lasarre B."/>
            <person name="Mckinlay J.B."/>
        </authorList>
    </citation>
    <scope>NUCLEOTIDE SEQUENCE [LARGE SCALE GENOMIC DNA]</scope>
    <source>
        <strain evidence="15 16">DSM 5909</strain>
    </source>
</reference>
<dbReference type="Pfam" id="PF00122">
    <property type="entry name" value="E1-E2_ATPase"/>
    <property type="match status" value="1"/>
</dbReference>
<evidence type="ECO:0000313" key="16">
    <source>
        <dbReference type="Proteomes" id="UP000249130"/>
    </source>
</evidence>
<dbReference type="InterPro" id="IPR044492">
    <property type="entry name" value="P_typ_ATPase_HD_dom"/>
</dbReference>
<dbReference type="GO" id="GO:0005524">
    <property type="term" value="F:ATP binding"/>
    <property type="evidence" value="ECO:0007669"/>
    <property type="project" value="UniProtKB-UniRule"/>
</dbReference>
<evidence type="ECO:0000256" key="4">
    <source>
        <dbReference type="ARBA" id="ARBA00022723"/>
    </source>
</evidence>
<evidence type="ECO:0000256" key="9">
    <source>
        <dbReference type="ARBA" id="ARBA00023136"/>
    </source>
</evidence>
<dbReference type="SUPFAM" id="SSF81653">
    <property type="entry name" value="Calcium ATPase, transduction domain A"/>
    <property type="match status" value="1"/>
</dbReference>
<keyword evidence="4 12" id="KW-0479">Metal-binding</keyword>
<dbReference type="PRINTS" id="PR00941">
    <property type="entry name" value="CDATPASE"/>
</dbReference>
<dbReference type="GO" id="GO:0046872">
    <property type="term" value="F:metal ion binding"/>
    <property type="evidence" value="ECO:0007669"/>
    <property type="project" value="UniProtKB-KW"/>
</dbReference>
<dbReference type="InterPro" id="IPR006121">
    <property type="entry name" value="HMA_dom"/>
</dbReference>
<dbReference type="CDD" id="cd00371">
    <property type="entry name" value="HMA"/>
    <property type="match status" value="1"/>
</dbReference>
<feature type="domain" description="HMA" evidence="14">
    <location>
        <begin position="5"/>
        <end position="71"/>
    </location>
</feature>
<comment type="caution">
    <text evidence="15">The sequence shown here is derived from an EMBL/GenBank/DDBJ whole genome shotgun (WGS) entry which is preliminary data.</text>
</comment>
<evidence type="ECO:0000256" key="10">
    <source>
        <dbReference type="ARBA" id="ARBA00039097"/>
    </source>
</evidence>
<feature type="transmembrane region" description="Helical" evidence="12">
    <location>
        <begin position="362"/>
        <end position="385"/>
    </location>
</feature>
<dbReference type="GO" id="GO:0005886">
    <property type="term" value="C:plasma membrane"/>
    <property type="evidence" value="ECO:0007669"/>
    <property type="project" value="UniProtKB-SubCell"/>
</dbReference>
<dbReference type="PANTHER" id="PTHR48085">
    <property type="entry name" value="CADMIUM/ZINC-TRANSPORTING ATPASE HMA2-RELATED"/>
    <property type="match status" value="1"/>
</dbReference>
<evidence type="ECO:0000256" key="13">
    <source>
        <dbReference type="SAM" id="MobiDB-lite"/>
    </source>
</evidence>
<dbReference type="SFLD" id="SFLDG00002">
    <property type="entry name" value="C1.7:_P-type_atpase_like"/>
    <property type="match status" value="1"/>
</dbReference>
<proteinExistence type="inferred from homology"/>
<dbReference type="InterPro" id="IPR059000">
    <property type="entry name" value="ATPase_P-type_domA"/>
</dbReference>
<dbReference type="EMBL" id="NPEX01000057">
    <property type="protein sequence ID" value="RAI44123.1"/>
    <property type="molecule type" value="Genomic_DNA"/>
</dbReference>
<dbReference type="InterPro" id="IPR023214">
    <property type="entry name" value="HAD_sf"/>
</dbReference>
<dbReference type="Pfam" id="PF00403">
    <property type="entry name" value="HMA"/>
    <property type="match status" value="1"/>
</dbReference>
<keyword evidence="6 12" id="KW-0067">ATP-binding</keyword>
<comment type="catalytic activity">
    <reaction evidence="11">
        <text>Zn(2+)(in) + ATP + H2O = Zn(2+)(out) + ADP + phosphate + H(+)</text>
        <dbReference type="Rhea" id="RHEA:20621"/>
        <dbReference type="ChEBI" id="CHEBI:15377"/>
        <dbReference type="ChEBI" id="CHEBI:15378"/>
        <dbReference type="ChEBI" id="CHEBI:29105"/>
        <dbReference type="ChEBI" id="CHEBI:30616"/>
        <dbReference type="ChEBI" id="CHEBI:43474"/>
        <dbReference type="ChEBI" id="CHEBI:456216"/>
        <dbReference type="EC" id="7.2.2.12"/>
    </reaction>
</comment>
<dbReference type="InterPro" id="IPR001757">
    <property type="entry name" value="P_typ_ATPase"/>
</dbReference>
<dbReference type="SUPFAM" id="SSF55008">
    <property type="entry name" value="HMA, heavy metal-associated domain"/>
    <property type="match status" value="1"/>
</dbReference>
<evidence type="ECO:0000256" key="3">
    <source>
        <dbReference type="ARBA" id="ARBA00022692"/>
    </source>
</evidence>
<dbReference type="Proteomes" id="UP000249130">
    <property type="component" value="Unassembled WGS sequence"/>
</dbReference>
<dbReference type="InterPro" id="IPR036163">
    <property type="entry name" value="HMA_dom_sf"/>
</dbReference>
<dbReference type="Pfam" id="PF00702">
    <property type="entry name" value="Hydrolase"/>
    <property type="match status" value="1"/>
</dbReference>
<dbReference type="GO" id="GO:0016463">
    <property type="term" value="F:P-type zinc transporter activity"/>
    <property type="evidence" value="ECO:0007669"/>
    <property type="project" value="UniProtKB-EC"/>
</dbReference>
<dbReference type="EC" id="7.2.2.12" evidence="10"/>
<dbReference type="Gene3D" id="3.30.70.100">
    <property type="match status" value="1"/>
</dbReference>
<dbReference type="NCBIfam" id="TIGR01494">
    <property type="entry name" value="ATPase_P-type"/>
    <property type="match status" value="1"/>
</dbReference>
<evidence type="ECO:0000256" key="2">
    <source>
        <dbReference type="ARBA" id="ARBA00006024"/>
    </source>
</evidence>
<name>A0A327L2T1_9BRAD</name>
<organism evidence="15 16">
    <name type="scientific">Rhodoplanes roseus</name>
    <dbReference type="NCBI Taxonomy" id="29409"/>
    <lineage>
        <taxon>Bacteria</taxon>
        <taxon>Pseudomonadati</taxon>
        <taxon>Pseudomonadota</taxon>
        <taxon>Alphaproteobacteria</taxon>
        <taxon>Hyphomicrobiales</taxon>
        <taxon>Nitrobacteraceae</taxon>
        <taxon>Rhodoplanes</taxon>
    </lineage>
</organism>
<dbReference type="InterPro" id="IPR008250">
    <property type="entry name" value="ATPase_P-typ_transduc_dom_A_sf"/>
</dbReference>
<evidence type="ECO:0000256" key="8">
    <source>
        <dbReference type="ARBA" id="ARBA00022989"/>
    </source>
</evidence>
<dbReference type="PROSITE" id="PS00154">
    <property type="entry name" value="ATPASE_E1_E2"/>
    <property type="match status" value="1"/>
</dbReference>
<dbReference type="InterPro" id="IPR023299">
    <property type="entry name" value="ATPase_P-typ_cyto_dom_N"/>
</dbReference>
<evidence type="ECO:0000256" key="6">
    <source>
        <dbReference type="ARBA" id="ARBA00022840"/>
    </source>
</evidence>
<feature type="transmembrane region" description="Helical" evidence="12">
    <location>
        <begin position="330"/>
        <end position="350"/>
    </location>
</feature>
<keyword evidence="3 12" id="KW-0812">Transmembrane</keyword>
<feature type="transmembrane region" description="Helical" evidence="12">
    <location>
        <begin position="128"/>
        <end position="145"/>
    </location>
</feature>
<dbReference type="NCBIfam" id="TIGR01525">
    <property type="entry name" value="ATPase-IB_hvy"/>
    <property type="match status" value="1"/>
</dbReference>
<dbReference type="InterPro" id="IPR027256">
    <property type="entry name" value="P-typ_ATPase_IB"/>
</dbReference>
<feature type="region of interest" description="Disordered" evidence="13">
    <location>
        <begin position="69"/>
        <end position="98"/>
    </location>
</feature>
<dbReference type="OrthoDB" id="7762541at2"/>
<gene>
    <name evidence="15" type="primary">cadA</name>
    <name evidence="15" type="ORF">CH341_10805</name>
</gene>
<dbReference type="InterPro" id="IPR036412">
    <property type="entry name" value="HAD-like_sf"/>
</dbReference>
<dbReference type="SFLD" id="SFLDF00027">
    <property type="entry name" value="p-type_atpase"/>
    <property type="match status" value="1"/>
</dbReference>
<feature type="transmembrane region" description="Helical" evidence="12">
    <location>
        <begin position="668"/>
        <end position="686"/>
    </location>
</feature>
<evidence type="ECO:0000256" key="12">
    <source>
        <dbReference type="RuleBase" id="RU362081"/>
    </source>
</evidence>
<dbReference type="SFLD" id="SFLDS00003">
    <property type="entry name" value="Haloacid_Dehalogenase"/>
    <property type="match status" value="1"/>
</dbReference>
<evidence type="ECO:0000259" key="14">
    <source>
        <dbReference type="PROSITE" id="PS50846"/>
    </source>
</evidence>
<keyword evidence="16" id="KW-1185">Reference proteome</keyword>
<dbReference type="NCBIfam" id="TIGR01512">
    <property type="entry name" value="ATPase-IB2_Cd"/>
    <property type="match status" value="1"/>
</dbReference>
<evidence type="ECO:0000256" key="1">
    <source>
        <dbReference type="ARBA" id="ARBA00004141"/>
    </source>
</evidence>
<dbReference type="InterPro" id="IPR051014">
    <property type="entry name" value="Cation_Transport_ATPase_IB"/>
</dbReference>
<comment type="subcellular location">
    <subcellularLocation>
        <location evidence="12">Cell membrane</location>
    </subcellularLocation>
    <subcellularLocation>
        <location evidence="1">Membrane</location>
        <topology evidence="1">Multi-pass membrane protein</topology>
    </subcellularLocation>
</comment>
<dbReference type="PRINTS" id="PR00119">
    <property type="entry name" value="CATATPASE"/>
</dbReference>
<dbReference type="AlphaFoldDB" id="A0A327L2T1"/>
<dbReference type="PROSITE" id="PS01229">
    <property type="entry name" value="COF_2"/>
    <property type="match status" value="1"/>
</dbReference>
<evidence type="ECO:0000256" key="5">
    <source>
        <dbReference type="ARBA" id="ARBA00022741"/>
    </source>
</evidence>
<dbReference type="Gene3D" id="3.40.1110.10">
    <property type="entry name" value="Calcium-transporting ATPase, cytoplasmic domain N"/>
    <property type="match status" value="1"/>
</dbReference>
<keyword evidence="9 12" id="KW-0472">Membrane</keyword>
<keyword evidence="7" id="KW-1278">Translocase</keyword>
<feature type="compositionally biased region" description="Basic and acidic residues" evidence="13">
    <location>
        <begin position="76"/>
        <end position="94"/>
    </location>
</feature>
<keyword evidence="5 12" id="KW-0547">Nucleotide-binding</keyword>
<dbReference type="RefSeq" id="WP_111419050.1">
    <property type="nucleotide sequence ID" value="NZ_NPEX01000057.1"/>
</dbReference>
<dbReference type="GO" id="GO:0016887">
    <property type="term" value="F:ATP hydrolysis activity"/>
    <property type="evidence" value="ECO:0007669"/>
    <property type="project" value="InterPro"/>
</dbReference>
<dbReference type="GO" id="GO:0015086">
    <property type="term" value="F:cadmium ion transmembrane transporter activity"/>
    <property type="evidence" value="ECO:0007669"/>
    <property type="project" value="TreeGrafter"/>
</dbReference>
<evidence type="ECO:0000256" key="11">
    <source>
        <dbReference type="ARBA" id="ARBA00047308"/>
    </source>
</evidence>
<dbReference type="Gene3D" id="3.40.50.1000">
    <property type="entry name" value="HAD superfamily/HAD-like"/>
    <property type="match status" value="1"/>
</dbReference>
<dbReference type="InterPro" id="IPR018303">
    <property type="entry name" value="ATPase_P-typ_P_site"/>
</dbReference>
<sequence>MSDVIETRYRVTGMDCGSCAAKVQAAVSRLPGVAAVSVSATAGTMTVTHAAAPALLPTMKASLSPLGYQVAPSDPPADHAAEAESGDGHDHGATEDAPWWRTRKGTLTLACGAALAAAYAAGKLVPEAGWWAFLAALAVGLVPIARRAFAAARTGTPFSIEMLMTIAAVGAVLIGAAEEAAMVVFLFLVGELLEGVAAGRARASIRGLSALVPKTALVERDGRTEEVLAERLAVGSVIMVRPGDRIAADGVVIDGDGAVDESPVTGESVPVRKSPGATVFAGSIDTDAVLRVRVTAAAADNTIARVVRLVEEAQEAKAPTERFIDRFARWYTPAVVAVAALVAVAPPLLAGAGWSEWIYKGLALLLIGCPCALVISTPAAIAAALSAGARQGLLVKGGAVLETLGKVTDAALDKTGTLTEGKPRVTDLVGLARTERQLLSMAAALENGSNHPLALAVLARAKADGAPTPPAADVRAEPGKGVIGRLGGEALFLGSARSAAERVPLGDDAAARIAAFEREGKTVAVLLAGDAVAGLIAMRDEPRPDAATGIAALKAAGITPVMLTGDNPQTAAAIAGQLGIVAHGGLLPEDKQHLVRDLQANGRTVAKIGDGINDAPALAAADVGIAMGGGTDVALETADAAVLHGRVMDVARMVALSRAAMRNISQNITIALGLKAVFLITTILGITGLWPAILADTGATVLVTANAMRLLAWKM</sequence>